<dbReference type="Proteomes" id="UP000429607">
    <property type="component" value="Unassembled WGS sequence"/>
</dbReference>
<dbReference type="EMBL" id="QXFV01000550">
    <property type="protein sequence ID" value="KAE9034407.1"/>
    <property type="molecule type" value="Genomic_DNA"/>
</dbReference>
<organism evidence="1 2">
    <name type="scientific">Phytophthora rubi</name>
    <dbReference type="NCBI Taxonomy" id="129364"/>
    <lineage>
        <taxon>Eukaryota</taxon>
        <taxon>Sar</taxon>
        <taxon>Stramenopiles</taxon>
        <taxon>Oomycota</taxon>
        <taxon>Peronosporomycetes</taxon>
        <taxon>Peronosporales</taxon>
        <taxon>Peronosporaceae</taxon>
        <taxon>Phytophthora</taxon>
    </lineage>
</organism>
<evidence type="ECO:0000313" key="1">
    <source>
        <dbReference type="EMBL" id="KAE9034407.1"/>
    </source>
</evidence>
<reference evidence="1 2" key="1">
    <citation type="submission" date="2018-09" db="EMBL/GenBank/DDBJ databases">
        <title>Genomic investigation of the strawberry pathogen Phytophthora fragariae indicates pathogenicity is determined by transcriptional variation in three key races.</title>
        <authorList>
            <person name="Adams T.M."/>
            <person name="Armitage A.D."/>
            <person name="Sobczyk M.K."/>
            <person name="Bates H.J."/>
            <person name="Dunwell J.M."/>
            <person name="Nellist C.F."/>
            <person name="Harrison R.J."/>
        </authorList>
    </citation>
    <scope>NUCLEOTIDE SEQUENCE [LARGE SCALE GENOMIC DNA]</scope>
    <source>
        <strain evidence="1 2">SCRP249</strain>
    </source>
</reference>
<sequence length="79" mass="8615">MLGHVCCWAVCATGLCVWLRLYAGENISLVGCGFDWLVGWPIIVTAASNTTYRSVPMELVTLSTRPSGLEDRVQTPAWA</sequence>
<dbReference type="AlphaFoldDB" id="A0A6A3MYG0"/>
<accession>A0A6A3MYG0</accession>
<gene>
    <name evidence="1" type="ORF">PR001_g9746</name>
</gene>
<comment type="caution">
    <text evidence="1">The sequence shown here is derived from an EMBL/GenBank/DDBJ whole genome shotgun (WGS) entry which is preliminary data.</text>
</comment>
<protein>
    <submittedName>
        <fullName evidence="1">Uncharacterized protein</fullName>
    </submittedName>
</protein>
<name>A0A6A3MYG0_9STRA</name>
<evidence type="ECO:0000313" key="2">
    <source>
        <dbReference type="Proteomes" id="UP000429607"/>
    </source>
</evidence>
<proteinExistence type="predicted"/>